<proteinExistence type="predicted"/>
<name>A0ACB8JQ24_CITSI</name>
<sequence>MKTINNKAHSTIILHLSDEVLREVSKEKTASGLWEKLKELFLKKSLAKRLYMKRKLYTFSMKDGTALKDHVDEFNKLILDLENVNIVLEDEDRALILLSSLPDSYEHFVDTLLYGRQTLTLKDVKNALESKDLKRRIDGKDQNPAESLIAKAKPDKKFYKDKKNSNQKDKPGKKKKKRKSSEDEGMSDDADVLIAAEKQSSGEWILDSGCSFHMCPNIDFFKTFESIDGGKVLLGNNLACKVAGIGTISIRMFDGIERDLKQHKSEAFEKFKEWTALMETQTEKRLKRLRTDNGLEFCSSDFENFCKSKGIARHRTVRHTPQQNGLIERMNRTLIEKGKLDPRAVKGYFIGYPEGIKGYKIWCIDGKPSRTLVESRDSLKESKEMIDHHQESATTSELDNYQLARDREKRVVKLPKRYGIADLISYALMVADEVTGDEPESYKQAMNSRDKLKWLNAMEEEMASLKENNTWVLVQRPAGRRLVGYKWIFKLKEGVAGSESVKYKARLVAKGFTQKEGIDFNK</sequence>
<evidence type="ECO:0000313" key="1">
    <source>
        <dbReference type="EMBL" id="KAH9733856.1"/>
    </source>
</evidence>
<organism evidence="1 2">
    <name type="scientific">Citrus sinensis</name>
    <name type="common">Sweet orange</name>
    <name type="synonym">Citrus aurantium var. sinensis</name>
    <dbReference type="NCBI Taxonomy" id="2711"/>
    <lineage>
        <taxon>Eukaryota</taxon>
        <taxon>Viridiplantae</taxon>
        <taxon>Streptophyta</taxon>
        <taxon>Embryophyta</taxon>
        <taxon>Tracheophyta</taxon>
        <taxon>Spermatophyta</taxon>
        <taxon>Magnoliopsida</taxon>
        <taxon>eudicotyledons</taxon>
        <taxon>Gunneridae</taxon>
        <taxon>Pentapetalae</taxon>
        <taxon>rosids</taxon>
        <taxon>malvids</taxon>
        <taxon>Sapindales</taxon>
        <taxon>Rutaceae</taxon>
        <taxon>Aurantioideae</taxon>
        <taxon>Citrus</taxon>
    </lineage>
</organism>
<dbReference type="Proteomes" id="UP000829398">
    <property type="component" value="Chromosome 6"/>
</dbReference>
<reference evidence="2" key="1">
    <citation type="journal article" date="2023" name="Hortic. Res.">
        <title>A chromosome-level phased genome enabling allele-level studies in sweet orange: a case study on citrus Huanglongbing tolerance.</title>
        <authorList>
            <person name="Wu B."/>
            <person name="Yu Q."/>
            <person name="Deng Z."/>
            <person name="Duan Y."/>
            <person name="Luo F."/>
            <person name="Gmitter F. Jr."/>
        </authorList>
    </citation>
    <scope>NUCLEOTIDE SEQUENCE [LARGE SCALE GENOMIC DNA]</scope>
    <source>
        <strain evidence="2">cv. Valencia</strain>
    </source>
</reference>
<evidence type="ECO:0000313" key="2">
    <source>
        <dbReference type="Proteomes" id="UP000829398"/>
    </source>
</evidence>
<gene>
    <name evidence="1" type="ORF">KPL71_017172</name>
</gene>
<comment type="caution">
    <text evidence="1">The sequence shown here is derived from an EMBL/GenBank/DDBJ whole genome shotgun (WGS) entry which is preliminary data.</text>
</comment>
<keyword evidence="2" id="KW-1185">Reference proteome</keyword>
<accession>A0ACB8JQ24</accession>
<dbReference type="EMBL" id="CM039175">
    <property type="protein sequence ID" value="KAH9733856.1"/>
    <property type="molecule type" value="Genomic_DNA"/>
</dbReference>
<protein>
    <submittedName>
        <fullName evidence="1">Uncharacterized protein</fullName>
    </submittedName>
</protein>